<feature type="non-terminal residue" evidence="1">
    <location>
        <position position="1"/>
    </location>
</feature>
<feature type="non-terminal residue" evidence="1">
    <location>
        <position position="150"/>
    </location>
</feature>
<proteinExistence type="predicted"/>
<name>A0A2W2DPA8_9ACTN</name>
<sequence>APLRHPLAAALAARIGALTDVFVNHGRLGTLSAERLDRLLAFVNRDEAAFDLLVRAHAEHMRAALNTIPDLTGGPALQKGDFDGDGTLTGAERDHLLNRHFANRIVEEARLFGHLLETRAQALVADGQEAKRTDESLRTMVRDSLGLLPL</sequence>
<keyword evidence="2" id="KW-1185">Reference proteome</keyword>
<dbReference type="AlphaFoldDB" id="A0A2W2DPA8"/>
<gene>
    <name evidence="1" type="ORF">C1I98_39730</name>
</gene>
<accession>A0A2W2DPA8</accession>
<evidence type="ECO:0000313" key="2">
    <source>
        <dbReference type="Proteomes" id="UP000248544"/>
    </source>
</evidence>
<protein>
    <submittedName>
        <fullName evidence="1">Uncharacterized protein</fullName>
    </submittedName>
</protein>
<dbReference type="RefSeq" id="WP_158558426.1">
    <property type="nucleotide sequence ID" value="NZ_POUA01000862.1"/>
</dbReference>
<comment type="caution">
    <text evidence="1">The sequence shown here is derived from an EMBL/GenBank/DDBJ whole genome shotgun (WGS) entry which is preliminary data.</text>
</comment>
<evidence type="ECO:0000313" key="1">
    <source>
        <dbReference type="EMBL" id="PZG13742.1"/>
    </source>
</evidence>
<reference evidence="1 2" key="1">
    <citation type="submission" date="2018-01" db="EMBL/GenBank/DDBJ databases">
        <title>Draft genome sequence of Sphaerisporangium sp. 7K107.</title>
        <authorList>
            <person name="Sahin N."/>
            <person name="Saygin H."/>
            <person name="Ay H."/>
        </authorList>
    </citation>
    <scope>NUCLEOTIDE SEQUENCE [LARGE SCALE GENOMIC DNA]</scope>
    <source>
        <strain evidence="1 2">7K107</strain>
    </source>
</reference>
<dbReference type="EMBL" id="POUA01000862">
    <property type="protein sequence ID" value="PZG13742.1"/>
    <property type="molecule type" value="Genomic_DNA"/>
</dbReference>
<dbReference type="Proteomes" id="UP000248544">
    <property type="component" value="Unassembled WGS sequence"/>
</dbReference>
<organism evidence="1 2">
    <name type="scientific">Spongiactinospora gelatinilytica</name>
    <dbReference type="NCBI Taxonomy" id="2666298"/>
    <lineage>
        <taxon>Bacteria</taxon>
        <taxon>Bacillati</taxon>
        <taxon>Actinomycetota</taxon>
        <taxon>Actinomycetes</taxon>
        <taxon>Streptosporangiales</taxon>
        <taxon>Streptosporangiaceae</taxon>
        <taxon>Spongiactinospora</taxon>
    </lineage>
</organism>